<evidence type="ECO:0000313" key="2">
    <source>
        <dbReference type="EMBL" id="KAJ8318296.1"/>
    </source>
</evidence>
<comment type="caution">
    <text evidence="2">The sequence shown here is derived from an EMBL/GenBank/DDBJ whole genome shotgun (WGS) entry which is preliminary data.</text>
</comment>
<reference evidence="2 3" key="1">
    <citation type="submission" date="2022-12" db="EMBL/GenBank/DDBJ databases">
        <title>Chromosome-level genome of Tegillarca granosa.</title>
        <authorList>
            <person name="Kim J."/>
        </authorList>
    </citation>
    <scope>NUCLEOTIDE SEQUENCE [LARGE SCALE GENOMIC DNA]</scope>
    <source>
        <strain evidence="2">Teg-2019</strain>
        <tissue evidence="2">Adductor muscle</tissue>
    </source>
</reference>
<proteinExistence type="predicted"/>
<protein>
    <submittedName>
        <fullName evidence="2">Uncharacterized protein</fullName>
    </submittedName>
</protein>
<dbReference type="SUPFAM" id="SSF143437">
    <property type="entry name" value="THUMP domain-like"/>
    <property type="match status" value="1"/>
</dbReference>
<organism evidence="2 3">
    <name type="scientific">Tegillarca granosa</name>
    <name type="common">Malaysian cockle</name>
    <name type="synonym">Anadara granosa</name>
    <dbReference type="NCBI Taxonomy" id="220873"/>
    <lineage>
        <taxon>Eukaryota</taxon>
        <taxon>Metazoa</taxon>
        <taxon>Spiralia</taxon>
        <taxon>Lophotrochozoa</taxon>
        <taxon>Mollusca</taxon>
        <taxon>Bivalvia</taxon>
        <taxon>Autobranchia</taxon>
        <taxon>Pteriomorphia</taxon>
        <taxon>Arcoida</taxon>
        <taxon>Arcoidea</taxon>
        <taxon>Arcidae</taxon>
        <taxon>Tegillarca</taxon>
    </lineage>
</organism>
<feature type="region of interest" description="Disordered" evidence="1">
    <location>
        <begin position="81"/>
        <end position="169"/>
    </location>
</feature>
<feature type="compositionally biased region" description="Low complexity" evidence="1">
    <location>
        <begin position="154"/>
        <end position="169"/>
    </location>
</feature>
<dbReference type="EMBL" id="JARBDR010000214">
    <property type="protein sequence ID" value="KAJ8318296.1"/>
    <property type="molecule type" value="Genomic_DNA"/>
</dbReference>
<keyword evidence="3" id="KW-1185">Reference proteome</keyword>
<name>A0ABQ9FQ74_TEGGR</name>
<feature type="compositionally biased region" description="Basic and acidic residues" evidence="1">
    <location>
        <begin position="130"/>
        <end position="153"/>
    </location>
</feature>
<dbReference type="Gene3D" id="3.30.2300.10">
    <property type="entry name" value="THUMP superfamily"/>
    <property type="match status" value="1"/>
</dbReference>
<feature type="compositionally biased region" description="Low complexity" evidence="1">
    <location>
        <begin position="90"/>
        <end position="106"/>
    </location>
</feature>
<sequence length="169" mass="19221">MNVLQLKKDDADESGSRVSVIPAVAQIVNDFNALHKVNHDSPDVVILIEIVGTEVVKPKPQVVSAESQQKLDEPQQILQQQQEVVSAKSQQQFDKPQQQQKPEQQEVVSAKSQQQFDEPQQQQEEINTDQEIKQTEIEDKQQNDNTQNKKDDSQQNNEEIDNNQNNGNI</sequence>
<evidence type="ECO:0000256" key="1">
    <source>
        <dbReference type="SAM" id="MobiDB-lite"/>
    </source>
</evidence>
<gene>
    <name evidence="2" type="ORF">KUTeg_003387</name>
</gene>
<accession>A0ABQ9FQ74</accession>
<evidence type="ECO:0000313" key="3">
    <source>
        <dbReference type="Proteomes" id="UP001217089"/>
    </source>
</evidence>
<dbReference type="Proteomes" id="UP001217089">
    <property type="component" value="Unassembled WGS sequence"/>
</dbReference>
<feature type="compositionally biased region" description="Low complexity" evidence="1">
    <location>
        <begin position="113"/>
        <end position="125"/>
    </location>
</feature>